<sequence length="193" mass="21233">MPTLDGQFCLIRPVATNFSTGIDLRQGISASPCLFPSPPPPPSVHLDPHLDPHLHKQCAPTTESIVTQRHANKVGCYSRLLGVRGAVVFSTYMRKLRPKWNQTAFGPRVTTHAESKRPFMRSSAIVGRRANRVTLPNALFVSPSAVARRTNTSTWHFPAPVSLATVSAVCVRKWFDRGLDGLGRRDMCCFAVG</sequence>
<protein>
    <submittedName>
        <fullName evidence="2">Uncharacterized protein</fullName>
    </submittedName>
</protein>
<evidence type="ECO:0000313" key="2">
    <source>
        <dbReference type="WBParaSite" id="PSAMB.scaffold1305size33180.g12411.t1"/>
    </source>
</evidence>
<name>A0A914UY19_9BILA</name>
<reference evidence="2" key="1">
    <citation type="submission" date="2022-11" db="UniProtKB">
        <authorList>
            <consortium name="WormBaseParasite"/>
        </authorList>
    </citation>
    <scope>IDENTIFICATION</scope>
</reference>
<proteinExistence type="predicted"/>
<dbReference type="WBParaSite" id="PSAMB.scaffold1305size33180.g12411.t1">
    <property type="protein sequence ID" value="PSAMB.scaffold1305size33180.g12411.t1"/>
    <property type="gene ID" value="PSAMB.scaffold1305size33180.g12411"/>
</dbReference>
<keyword evidence="1" id="KW-1185">Reference proteome</keyword>
<organism evidence="1 2">
    <name type="scientific">Plectus sambesii</name>
    <dbReference type="NCBI Taxonomy" id="2011161"/>
    <lineage>
        <taxon>Eukaryota</taxon>
        <taxon>Metazoa</taxon>
        <taxon>Ecdysozoa</taxon>
        <taxon>Nematoda</taxon>
        <taxon>Chromadorea</taxon>
        <taxon>Plectida</taxon>
        <taxon>Plectina</taxon>
        <taxon>Plectoidea</taxon>
        <taxon>Plectidae</taxon>
        <taxon>Plectus</taxon>
    </lineage>
</organism>
<accession>A0A914UY19</accession>
<dbReference type="AlphaFoldDB" id="A0A914UY19"/>
<dbReference type="Proteomes" id="UP000887566">
    <property type="component" value="Unplaced"/>
</dbReference>
<evidence type="ECO:0000313" key="1">
    <source>
        <dbReference type="Proteomes" id="UP000887566"/>
    </source>
</evidence>